<name>A0A975HL74_9GAMM</name>
<reference evidence="6" key="1">
    <citation type="submission" date="2021-03" db="EMBL/GenBank/DDBJ databases">
        <title>Description of Psychrosphaera ytuae sp. nov. isolated from deep sea sediment of South China Sea.</title>
        <authorList>
            <person name="Zhang J."/>
            <person name="Xu X.-D."/>
        </authorList>
    </citation>
    <scope>NUCLEOTIDE SEQUENCE</scope>
    <source>
        <strain evidence="6">MTZ26</strain>
    </source>
</reference>
<proteinExistence type="inferred from homology"/>
<evidence type="ECO:0000256" key="2">
    <source>
        <dbReference type="ARBA" id="ARBA00023015"/>
    </source>
</evidence>
<comment type="similarity">
    <text evidence="1">Belongs to the LysR transcriptional regulatory family.</text>
</comment>
<dbReference type="FunFam" id="1.10.10.10:FF:000001">
    <property type="entry name" value="LysR family transcriptional regulator"/>
    <property type="match status" value="1"/>
</dbReference>
<feature type="domain" description="HTH lysR-type" evidence="5">
    <location>
        <begin position="1"/>
        <end position="47"/>
    </location>
</feature>
<dbReference type="Gene3D" id="1.10.10.10">
    <property type="entry name" value="Winged helix-like DNA-binding domain superfamily/Winged helix DNA-binding domain"/>
    <property type="match status" value="1"/>
</dbReference>
<evidence type="ECO:0000256" key="1">
    <source>
        <dbReference type="ARBA" id="ARBA00009437"/>
    </source>
</evidence>
<sequence length="270" mass="30416">MAKELHFSKTAKRHYMSAPTLSRVVQRMEEELDASLFERDNRKVKLTPEGKLFLDYAHEVLQSWQGLQRQLHPEQNNLTGEIRIFCSVTASYNFLPKVITEFRHQHPAVDFHITTGAASDALPILERGDADVVIAATPPKLDSHLSHKPLGEVPLKIIVPKGQKHQWRSLPLVMPDFGLAQTHLNDWLKRVGHNPGIYSTVSGHEALVSMVALGCGLSIAPEIIIEQSPVRDKVDMLDTLVQPESFVVGIFCKKRQLKSPLLDAFWKNNQ</sequence>
<dbReference type="InterPro" id="IPR000847">
    <property type="entry name" value="LysR_HTH_N"/>
</dbReference>
<dbReference type="AlphaFoldDB" id="A0A975HL74"/>
<dbReference type="PROSITE" id="PS50931">
    <property type="entry name" value="HTH_LYSR"/>
    <property type="match status" value="1"/>
</dbReference>
<evidence type="ECO:0000259" key="5">
    <source>
        <dbReference type="PROSITE" id="PS50931"/>
    </source>
</evidence>
<evidence type="ECO:0000313" key="6">
    <source>
        <dbReference type="EMBL" id="QTH65069.1"/>
    </source>
</evidence>
<evidence type="ECO:0000256" key="4">
    <source>
        <dbReference type="ARBA" id="ARBA00023163"/>
    </source>
</evidence>
<keyword evidence="3" id="KW-0238">DNA-binding</keyword>
<dbReference type="SUPFAM" id="SSF53850">
    <property type="entry name" value="Periplasmic binding protein-like II"/>
    <property type="match status" value="1"/>
</dbReference>
<dbReference type="Pfam" id="PF00126">
    <property type="entry name" value="HTH_1"/>
    <property type="match status" value="1"/>
</dbReference>
<keyword evidence="7" id="KW-1185">Reference proteome</keyword>
<dbReference type="GO" id="GO:0003700">
    <property type="term" value="F:DNA-binding transcription factor activity"/>
    <property type="evidence" value="ECO:0007669"/>
    <property type="project" value="InterPro"/>
</dbReference>
<dbReference type="EMBL" id="CP072110">
    <property type="protein sequence ID" value="QTH65069.1"/>
    <property type="molecule type" value="Genomic_DNA"/>
</dbReference>
<dbReference type="NCBIfam" id="NF008722">
    <property type="entry name" value="PRK11716.1"/>
    <property type="match status" value="1"/>
</dbReference>
<dbReference type="PANTHER" id="PTHR30126:SF81">
    <property type="entry name" value="HTH-TYPE TRANSCRIPTIONAL REGULATOR ILVY"/>
    <property type="match status" value="1"/>
</dbReference>
<protein>
    <submittedName>
        <fullName evidence="6">HTH-type transcriptional activator IlvY</fullName>
    </submittedName>
</protein>
<evidence type="ECO:0000256" key="3">
    <source>
        <dbReference type="ARBA" id="ARBA00023125"/>
    </source>
</evidence>
<keyword evidence="4" id="KW-0804">Transcription</keyword>
<organism evidence="6 7">
    <name type="scientific">Psychrosphaera ytuae</name>
    <dbReference type="NCBI Taxonomy" id="2820710"/>
    <lineage>
        <taxon>Bacteria</taxon>
        <taxon>Pseudomonadati</taxon>
        <taxon>Pseudomonadota</taxon>
        <taxon>Gammaproteobacteria</taxon>
        <taxon>Alteromonadales</taxon>
        <taxon>Pseudoalteromonadaceae</taxon>
        <taxon>Psychrosphaera</taxon>
    </lineage>
</organism>
<gene>
    <name evidence="6" type="primary">ilvY</name>
    <name evidence="6" type="ORF">J1N51_06420</name>
</gene>
<dbReference type="Proteomes" id="UP000682739">
    <property type="component" value="Chromosome"/>
</dbReference>
<dbReference type="RefSeq" id="WP_208833104.1">
    <property type="nucleotide sequence ID" value="NZ_CP072110.1"/>
</dbReference>
<dbReference type="Gene3D" id="3.40.190.10">
    <property type="entry name" value="Periplasmic binding protein-like II"/>
    <property type="match status" value="2"/>
</dbReference>
<accession>A0A975HL74</accession>
<dbReference type="Pfam" id="PF03466">
    <property type="entry name" value="LysR_substrate"/>
    <property type="match status" value="1"/>
</dbReference>
<keyword evidence="2" id="KW-0805">Transcription regulation</keyword>
<dbReference type="InterPro" id="IPR036390">
    <property type="entry name" value="WH_DNA-bd_sf"/>
</dbReference>
<dbReference type="InterPro" id="IPR005119">
    <property type="entry name" value="LysR_subst-bd"/>
</dbReference>
<evidence type="ECO:0000313" key="7">
    <source>
        <dbReference type="Proteomes" id="UP000682739"/>
    </source>
</evidence>
<dbReference type="KEGG" id="psym:J1N51_06420"/>
<dbReference type="SUPFAM" id="SSF46785">
    <property type="entry name" value="Winged helix' DNA-binding domain"/>
    <property type="match status" value="1"/>
</dbReference>
<dbReference type="InterPro" id="IPR036388">
    <property type="entry name" value="WH-like_DNA-bd_sf"/>
</dbReference>
<dbReference type="GO" id="GO:0000976">
    <property type="term" value="F:transcription cis-regulatory region binding"/>
    <property type="evidence" value="ECO:0007669"/>
    <property type="project" value="TreeGrafter"/>
</dbReference>
<dbReference type="PANTHER" id="PTHR30126">
    <property type="entry name" value="HTH-TYPE TRANSCRIPTIONAL REGULATOR"/>
    <property type="match status" value="1"/>
</dbReference>